<proteinExistence type="predicted"/>
<reference evidence="4" key="1">
    <citation type="submission" date="2024-03" db="EMBL/GenBank/DDBJ databases">
        <title>WGS assembly of Saponaria officinalis var. Norfolk2.</title>
        <authorList>
            <person name="Jenkins J."/>
            <person name="Shu S."/>
            <person name="Grimwood J."/>
            <person name="Barry K."/>
            <person name="Goodstein D."/>
            <person name="Schmutz J."/>
            <person name="Leebens-Mack J."/>
            <person name="Osbourn A."/>
        </authorList>
    </citation>
    <scope>NUCLEOTIDE SEQUENCE [LARGE SCALE GENOMIC DNA]</scope>
    <source>
        <strain evidence="4">JIC</strain>
    </source>
</reference>
<gene>
    <name evidence="4" type="ORF">RND81_11G218800</name>
</gene>
<dbReference type="GO" id="GO:0005509">
    <property type="term" value="F:calcium ion binding"/>
    <property type="evidence" value="ECO:0007669"/>
    <property type="project" value="InterPro"/>
</dbReference>
<dbReference type="InterPro" id="IPR002048">
    <property type="entry name" value="EF_hand_dom"/>
</dbReference>
<dbReference type="PROSITE" id="PS50222">
    <property type="entry name" value="EF_HAND_2"/>
    <property type="match status" value="4"/>
</dbReference>
<evidence type="ECO:0000313" key="5">
    <source>
        <dbReference type="Proteomes" id="UP001443914"/>
    </source>
</evidence>
<organism evidence="4 5">
    <name type="scientific">Saponaria officinalis</name>
    <name type="common">Common soapwort</name>
    <name type="synonym">Lychnis saponaria</name>
    <dbReference type="NCBI Taxonomy" id="3572"/>
    <lineage>
        <taxon>Eukaryota</taxon>
        <taxon>Viridiplantae</taxon>
        <taxon>Streptophyta</taxon>
        <taxon>Embryophyta</taxon>
        <taxon>Tracheophyta</taxon>
        <taxon>Spermatophyta</taxon>
        <taxon>Magnoliopsida</taxon>
        <taxon>eudicotyledons</taxon>
        <taxon>Gunneridae</taxon>
        <taxon>Pentapetalae</taxon>
        <taxon>Caryophyllales</taxon>
        <taxon>Caryophyllaceae</taxon>
        <taxon>Caryophylleae</taxon>
        <taxon>Saponaria</taxon>
    </lineage>
</organism>
<keyword evidence="5" id="KW-1185">Reference proteome</keyword>
<dbReference type="PANTHER" id="PTHR23050">
    <property type="entry name" value="CALCIUM BINDING PROTEIN"/>
    <property type="match status" value="1"/>
</dbReference>
<keyword evidence="1" id="KW-0677">Repeat</keyword>
<evidence type="ECO:0000313" key="4">
    <source>
        <dbReference type="EMBL" id="KAK9678553.1"/>
    </source>
</evidence>
<dbReference type="SUPFAM" id="SSF47473">
    <property type="entry name" value="EF-hand"/>
    <property type="match status" value="1"/>
</dbReference>
<dbReference type="EMBL" id="JBDFQZ010000011">
    <property type="protein sequence ID" value="KAK9678553.1"/>
    <property type="molecule type" value="Genomic_DNA"/>
</dbReference>
<dbReference type="InterPro" id="IPR011992">
    <property type="entry name" value="EF-hand-dom_pair"/>
</dbReference>
<dbReference type="SMART" id="SM00054">
    <property type="entry name" value="EFh"/>
    <property type="match status" value="4"/>
</dbReference>
<dbReference type="CDD" id="cd00051">
    <property type="entry name" value="EFh"/>
    <property type="match status" value="2"/>
</dbReference>
<evidence type="ECO:0000256" key="1">
    <source>
        <dbReference type="ARBA" id="ARBA00022737"/>
    </source>
</evidence>
<dbReference type="InterPro" id="IPR050145">
    <property type="entry name" value="Centrin_CML-like"/>
</dbReference>
<dbReference type="FunFam" id="1.10.238.10:FF:000003">
    <property type="entry name" value="Calmodulin A"/>
    <property type="match status" value="1"/>
</dbReference>
<feature type="domain" description="EF-hand" evidence="3">
    <location>
        <begin position="113"/>
        <end position="148"/>
    </location>
</feature>
<dbReference type="Gene3D" id="1.10.238.10">
    <property type="entry name" value="EF-hand"/>
    <property type="match status" value="2"/>
</dbReference>
<dbReference type="Pfam" id="PF13499">
    <property type="entry name" value="EF-hand_7"/>
    <property type="match status" value="2"/>
</dbReference>
<accession>A0AAW1HPX9</accession>
<protein>
    <recommendedName>
        <fullName evidence="3">EF-hand domain-containing protein</fullName>
    </recommendedName>
</protein>
<dbReference type="Proteomes" id="UP001443914">
    <property type="component" value="Unassembled WGS sequence"/>
</dbReference>
<dbReference type="PROSITE" id="PS00018">
    <property type="entry name" value="EF_HAND_1"/>
    <property type="match status" value="3"/>
</dbReference>
<keyword evidence="2" id="KW-0106">Calcium</keyword>
<feature type="domain" description="EF-hand" evidence="3">
    <location>
        <begin position="80"/>
        <end position="108"/>
    </location>
</feature>
<sequence>MSKISFLNAYGINLSKKSSILKSHSTIIPKPSKIHNSQSFQPNMEEMRRVFDKYDRNDDGKVSKDEYKAMLRAISGNNMIKEIDAIKYFKVVDKDGDGFIDFMEFMELHNNKVKSKDIEGAFRVFDKDGDGKICASELMDVMNKMGQKYNLESCKKMIKEVDCDGDGLINLSEFVNMMTSTMNLV</sequence>
<feature type="domain" description="EF-hand" evidence="3">
    <location>
        <begin position="42"/>
        <end position="77"/>
    </location>
</feature>
<dbReference type="AlphaFoldDB" id="A0AAW1HPX9"/>
<feature type="domain" description="EF-hand" evidence="3">
    <location>
        <begin position="149"/>
        <end position="184"/>
    </location>
</feature>
<dbReference type="InterPro" id="IPR018247">
    <property type="entry name" value="EF_Hand_1_Ca_BS"/>
</dbReference>
<comment type="caution">
    <text evidence="4">The sequence shown here is derived from an EMBL/GenBank/DDBJ whole genome shotgun (WGS) entry which is preliminary data.</text>
</comment>
<evidence type="ECO:0000256" key="2">
    <source>
        <dbReference type="ARBA" id="ARBA00022837"/>
    </source>
</evidence>
<name>A0AAW1HPX9_SAPOF</name>
<evidence type="ECO:0000259" key="3">
    <source>
        <dbReference type="PROSITE" id="PS50222"/>
    </source>
</evidence>